<accession>A0AAN5IDV1</accession>
<organism evidence="1 2">
    <name type="scientific">Pristionchus mayeri</name>
    <dbReference type="NCBI Taxonomy" id="1317129"/>
    <lineage>
        <taxon>Eukaryota</taxon>
        <taxon>Metazoa</taxon>
        <taxon>Ecdysozoa</taxon>
        <taxon>Nematoda</taxon>
        <taxon>Chromadorea</taxon>
        <taxon>Rhabditida</taxon>
        <taxon>Rhabditina</taxon>
        <taxon>Diplogasteromorpha</taxon>
        <taxon>Diplogasteroidea</taxon>
        <taxon>Neodiplogasteridae</taxon>
        <taxon>Pristionchus</taxon>
    </lineage>
</organism>
<comment type="caution">
    <text evidence="1">The sequence shown here is derived from an EMBL/GenBank/DDBJ whole genome shotgun (WGS) entry which is preliminary data.</text>
</comment>
<evidence type="ECO:0000313" key="2">
    <source>
        <dbReference type="Proteomes" id="UP001328107"/>
    </source>
</evidence>
<proteinExistence type="predicted"/>
<dbReference type="EMBL" id="BTRK01000006">
    <property type="protein sequence ID" value="GMR60420.1"/>
    <property type="molecule type" value="Genomic_DNA"/>
</dbReference>
<protein>
    <submittedName>
        <fullName evidence="1">Uncharacterized protein</fullName>
    </submittedName>
</protein>
<sequence length="114" mass="12939">IALFKILPRKTVRQRRGMGQNTEDTWFIRFLSRFFGASGTLVVNHAWKMLVLSSILSLICTIKIPLTEMANNMADFTPSDAPSFAEWRKSQEFFEDDIQANNVYAFVTAKDGGT</sequence>
<reference evidence="2" key="1">
    <citation type="submission" date="2022-10" db="EMBL/GenBank/DDBJ databases">
        <title>Genome assembly of Pristionchus species.</title>
        <authorList>
            <person name="Yoshida K."/>
            <person name="Sommer R.J."/>
        </authorList>
    </citation>
    <scope>NUCLEOTIDE SEQUENCE [LARGE SCALE GENOMIC DNA]</scope>
    <source>
        <strain evidence="2">RS5460</strain>
    </source>
</reference>
<evidence type="ECO:0000313" key="1">
    <source>
        <dbReference type="EMBL" id="GMR60420.1"/>
    </source>
</evidence>
<keyword evidence="2" id="KW-1185">Reference proteome</keyword>
<feature type="non-terminal residue" evidence="1">
    <location>
        <position position="114"/>
    </location>
</feature>
<name>A0AAN5IDV1_9BILA</name>
<gene>
    <name evidence="1" type="ORF">PMAYCL1PPCAC_30615</name>
</gene>
<dbReference type="AlphaFoldDB" id="A0AAN5IDV1"/>
<dbReference type="Proteomes" id="UP001328107">
    <property type="component" value="Unassembled WGS sequence"/>
</dbReference>
<feature type="non-terminal residue" evidence="1">
    <location>
        <position position="1"/>
    </location>
</feature>